<name>A0A4U0H8S9_9SPHI</name>
<comment type="caution">
    <text evidence="8">The sequence shown here is derived from an EMBL/GenBank/DDBJ whole genome shotgun (WGS) entry which is preliminary data.</text>
</comment>
<evidence type="ECO:0000259" key="6">
    <source>
        <dbReference type="Pfam" id="PF14508"/>
    </source>
</evidence>
<sequence length="647" mass="74343">MKYLVFVFVFLTSLTRGAAQSGRSLHNWQLNSPDGQYTVHISQYETATDKRQLYYSIDYKGKNILKSSTLGIHLENQLFESALGIENDPSEWWCENLDFVSESREEIKNSWEPLYGERQKVRNHYNELVLKFTKFGEGNSLAEGQHGTSYDKRRSYEMHLVFRTFDEGVAFRYHFPESSNGLFLHIVGEQTEFAFEPGALAYYERWAQGPYSVKQLADWKDESERPLTLKLKNGLYVSLLEAQMIDYARTKFKLHPTKKNTLVASIYDNVDAISPFSTSWRLIMAAEQPGQLIENNDIVLNLNAPNVIENTSWIKPGKVIRSNLTTADAMECIDFAAERGLQYVHLDAGWYGTEMKVNSDATKVVENRDIDMQQIINYGATKGIGIFVYVNQRALYGNLDTLFSLYQKWGLKGVKFGFVQVGSNRWSTWLHDAVKKAAEYQLLVDIHDEYRPTGFSRTYPNMLTQEGIRGNEEMPDATHNTILPFTRFLAGAGDYTLCYYNNRIKTTRAHQLALSVIYYSPLQFLYWYDKPIHYKGEPEIAFFDKVKTVWDDTKVLNGEIGEYITMARRSGEEWFIGAIGNNDSQKITVPFDFLEQGKKYMAEVYVDDDEVNTRTKVGVLKIEVDATVVQLFELKKSGGVAIHVYPK</sequence>
<dbReference type="SUPFAM" id="SSF51445">
    <property type="entry name" value="(Trans)glycosidases"/>
    <property type="match status" value="1"/>
</dbReference>
<dbReference type="AlphaFoldDB" id="A0A4U0H8S9"/>
<protein>
    <submittedName>
        <fullName evidence="8">Glycoside hydrolase family 97 protein</fullName>
    </submittedName>
</protein>
<feature type="domain" description="Glycosyl-hydrolase 97 catalytic" evidence="5">
    <location>
        <begin position="318"/>
        <end position="468"/>
    </location>
</feature>
<dbReference type="PANTHER" id="PTHR35803:SF3">
    <property type="entry name" value="ALPHA-GLUCOSIDASE"/>
    <property type="match status" value="1"/>
</dbReference>
<keyword evidence="8" id="KW-0378">Hydrolase</keyword>
<evidence type="ECO:0000256" key="1">
    <source>
        <dbReference type="ARBA" id="ARBA00001913"/>
    </source>
</evidence>
<evidence type="ECO:0000256" key="2">
    <source>
        <dbReference type="ARBA" id="ARBA00011245"/>
    </source>
</evidence>
<dbReference type="InterPro" id="IPR029486">
    <property type="entry name" value="GH97_N"/>
</dbReference>
<comment type="cofactor">
    <cofactor evidence="1">
        <name>Ca(2+)</name>
        <dbReference type="ChEBI" id="CHEBI:29108"/>
    </cofactor>
</comment>
<dbReference type="PANTHER" id="PTHR35803">
    <property type="entry name" value="GLUCAN 1,4-ALPHA-GLUCOSIDASE SUSB-RELATED"/>
    <property type="match status" value="1"/>
</dbReference>
<dbReference type="Proteomes" id="UP000309872">
    <property type="component" value="Unassembled WGS sequence"/>
</dbReference>
<reference evidence="8 9" key="1">
    <citation type="submission" date="2019-04" db="EMBL/GenBank/DDBJ databases">
        <title>Sphingobacterium olei sp. nov., isolated from oil-contaminated soil.</title>
        <authorList>
            <person name="Liu B."/>
        </authorList>
    </citation>
    <scope>NUCLEOTIDE SEQUENCE [LARGE SCALE GENOMIC DNA]</scope>
    <source>
        <strain evidence="8 9">Y3L14</strain>
    </source>
</reference>
<accession>A0A4U0H8S9</accession>
<dbReference type="GO" id="GO:0030246">
    <property type="term" value="F:carbohydrate binding"/>
    <property type="evidence" value="ECO:0007669"/>
    <property type="project" value="InterPro"/>
</dbReference>
<dbReference type="InterPro" id="IPR014718">
    <property type="entry name" value="GH-type_carb-bd"/>
</dbReference>
<dbReference type="InterPro" id="IPR019563">
    <property type="entry name" value="GH97_catalytic"/>
</dbReference>
<dbReference type="Pfam" id="PF14509">
    <property type="entry name" value="GH97_C"/>
    <property type="match status" value="1"/>
</dbReference>
<dbReference type="OrthoDB" id="57532at2"/>
<feature type="domain" description="Glycosyl-hydrolase 97 N-terminal" evidence="6">
    <location>
        <begin position="30"/>
        <end position="305"/>
    </location>
</feature>
<dbReference type="Gene3D" id="3.20.20.70">
    <property type="entry name" value="Aldolase class I"/>
    <property type="match status" value="1"/>
</dbReference>
<keyword evidence="9" id="KW-1185">Reference proteome</keyword>
<dbReference type="Gene3D" id="2.70.98.10">
    <property type="match status" value="1"/>
</dbReference>
<proteinExistence type="predicted"/>
<evidence type="ECO:0000313" key="9">
    <source>
        <dbReference type="Proteomes" id="UP000309872"/>
    </source>
</evidence>
<evidence type="ECO:0000313" key="8">
    <source>
        <dbReference type="EMBL" id="TJY68166.1"/>
    </source>
</evidence>
<dbReference type="Pfam" id="PF14508">
    <property type="entry name" value="GH97_N"/>
    <property type="match status" value="1"/>
</dbReference>
<evidence type="ECO:0000256" key="3">
    <source>
        <dbReference type="ARBA" id="ARBA00022837"/>
    </source>
</evidence>
<keyword evidence="3" id="KW-0106">Calcium</keyword>
<dbReference type="RefSeq" id="WP_136819036.1">
    <property type="nucleotide sequence ID" value="NZ_BMJX01000001.1"/>
</dbReference>
<evidence type="ECO:0000259" key="7">
    <source>
        <dbReference type="Pfam" id="PF14509"/>
    </source>
</evidence>
<dbReference type="InterPro" id="IPR052720">
    <property type="entry name" value="Glycosyl_hydrolase_97"/>
</dbReference>
<dbReference type="InterPro" id="IPR013785">
    <property type="entry name" value="Aldolase_TIM"/>
</dbReference>
<organism evidence="8 9">
    <name type="scientific">Sphingobacterium alkalisoli</name>
    <dbReference type="NCBI Taxonomy" id="1874115"/>
    <lineage>
        <taxon>Bacteria</taxon>
        <taxon>Pseudomonadati</taxon>
        <taxon>Bacteroidota</taxon>
        <taxon>Sphingobacteriia</taxon>
        <taxon>Sphingobacteriales</taxon>
        <taxon>Sphingobacteriaceae</taxon>
        <taxon>Sphingobacterium</taxon>
    </lineage>
</organism>
<dbReference type="EMBL" id="SUKA01000001">
    <property type="protein sequence ID" value="TJY68166.1"/>
    <property type="molecule type" value="Genomic_DNA"/>
</dbReference>
<gene>
    <name evidence="8" type="ORF">FAZ19_02605</name>
</gene>
<feature type="chain" id="PRO_5020478147" evidence="4">
    <location>
        <begin position="19"/>
        <end position="647"/>
    </location>
</feature>
<dbReference type="GO" id="GO:0016787">
    <property type="term" value="F:hydrolase activity"/>
    <property type="evidence" value="ECO:0007669"/>
    <property type="project" value="UniProtKB-KW"/>
</dbReference>
<dbReference type="Pfam" id="PF10566">
    <property type="entry name" value="Glyco_hydro_97"/>
    <property type="match status" value="1"/>
</dbReference>
<evidence type="ECO:0000256" key="4">
    <source>
        <dbReference type="SAM" id="SignalP"/>
    </source>
</evidence>
<comment type="subunit">
    <text evidence="2">Monomer.</text>
</comment>
<evidence type="ECO:0000259" key="5">
    <source>
        <dbReference type="Pfam" id="PF10566"/>
    </source>
</evidence>
<feature type="domain" description="Glycosyl-hydrolase 97 C-terminal oligomerisation" evidence="7">
    <location>
        <begin position="549"/>
        <end position="644"/>
    </location>
</feature>
<keyword evidence="4" id="KW-0732">Signal</keyword>
<dbReference type="InterPro" id="IPR017853">
    <property type="entry name" value="GH"/>
</dbReference>
<feature type="signal peptide" evidence="4">
    <location>
        <begin position="1"/>
        <end position="18"/>
    </location>
</feature>
<dbReference type="InterPro" id="IPR029483">
    <property type="entry name" value="GH97_C"/>
</dbReference>